<keyword evidence="1" id="KW-0472">Membrane</keyword>
<dbReference type="EMBL" id="JATAAI010000010">
    <property type="protein sequence ID" value="KAK1742977.1"/>
    <property type="molecule type" value="Genomic_DNA"/>
</dbReference>
<dbReference type="Proteomes" id="UP001224775">
    <property type="component" value="Unassembled WGS sequence"/>
</dbReference>
<name>A0AAD9DD62_9STRA</name>
<gene>
    <name evidence="2" type="ORF">QTG54_006574</name>
</gene>
<evidence type="ECO:0000313" key="3">
    <source>
        <dbReference type="Proteomes" id="UP001224775"/>
    </source>
</evidence>
<keyword evidence="1" id="KW-0812">Transmembrane</keyword>
<keyword evidence="3" id="KW-1185">Reference proteome</keyword>
<dbReference type="AlphaFoldDB" id="A0AAD9DD62"/>
<evidence type="ECO:0000256" key="1">
    <source>
        <dbReference type="SAM" id="Phobius"/>
    </source>
</evidence>
<sequence>MTNNQRQLSPRTVAALTHLRRLRPLDGYAAESYISLSGKPLVQLKRRNVPLKDEGFLDLVVHNSRVIGIQILTSSGNVGRGLILVNEDGSPCATDDSPITVNMADVGTTNSAAASFTRRSSSGAAAYNAPPPTNPLSNIDNENILQYGIMGLLALVVLKILVNALSSLAFLLLPLLYFYASANLPSIESFDAKKELKRVMRGAHLPEEQQPKGWVEQKLNRLAASISTELATSLGYEVRVTDYLGVARLSAVKVPVAGREFYWIGIMNRWQYIGQRELRSNND</sequence>
<organism evidence="2 3">
    <name type="scientific">Skeletonema marinoi</name>
    <dbReference type="NCBI Taxonomy" id="267567"/>
    <lineage>
        <taxon>Eukaryota</taxon>
        <taxon>Sar</taxon>
        <taxon>Stramenopiles</taxon>
        <taxon>Ochrophyta</taxon>
        <taxon>Bacillariophyta</taxon>
        <taxon>Coscinodiscophyceae</taxon>
        <taxon>Thalassiosirophycidae</taxon>
        <taxon>Thalassiosirales</taxon>
        <taxon>Skeletonemataceae</taxon>
        <taxon>Skeletonema</taxon>
        <taxon>Skeletonema marinoi-dohrnii complex</taxon>
    </lineage>
</organism>
<protein>
    <submittedName>
        <fullName evidence="2">Uncharacterized protein</fullName>
    </submittedName>
</protein>
<proteinExistence type="predicted"/>
<comment type="caution">
    <text evidence="2">The sequence shown here is derived from an EMBL/GenBank/DDBJ whole genome shotgun (WGS) entry which is preliminary data.</text>
</comment>
<accession>A0AAD9DD62</accession>
<keyword evidence="1" id="KW-1133">Transmembrane helix</keyword>
<reference evidence="2" key="1">
    <citation type="submission" date="2023-06" db="EMBL/GenBank/DDBJ databases">
        <title>Survivors Of The Sea: Transcriptome response of Skeletonema marinoi to long-term dormancy.</title>
        <authorList>
            <person name="Pinder M.I.M."/>
            <person name="Kourtchenko O."/>
            <person name="Robertson E.K."/>
            <person name="Larsson T."/>
            <person name="Maumus F."/>
            <person name="Osuna-Cruz C.M."/>
            <person name="Vancaester E."/>
            <person name="Stenow R."/>
            <person name="Vandepoele K."/>
            <person name="Ploug H."/>
            <person name="Bruchert V."/>
            <person name="Godhe A."/>
            <person name="Topel M."/>
        </authorList>
    </citation>
    <scope>NUCLEOTIDE SEQUENCE</scope>
    <source>
        <strain evidence="2">R05AC</strain>
    </source>
</reference>
<feature type="transmembrane region" description="Helical" evidence="1">
    <location>
        <begin position="152"/>
        <end position="180"/>
    </location>
</feature>
<evidence type="ECO:0000313" key="2">
    <source>
        <dbReference type="EMBL" id="KAK1742977.1"/>
    </source>
</evidence>